<evidence type="ECO:0000313" key="1">
    <source>
        <dbReference type="EMBL" id="PKI36652.1"/>
    </source>
</evidence>
<dbReference type="AlphaFoldDB" id="A0A2I0HY75"/>
<proteinExistence type="predicted"/>
<dbReference type="Proteomes" id="UP000233551">
    <property type="component" value="Unassembled WGS sequence"/>
</dbReference>
<protein>
    <submittedName>
        <fullName evidence="1">Uncharacterized protein</fullName>
    </submittedName>
</protein>
<comment type="caution">
    <text evidence="1">The sequence shown here is derived from an EMBL/GenBank/DDBJ whole genome shotgun (WGS) entry which is preliminary data.</text>
</comment>
<evidence type="ECO:0000313" key="2">
    <source>
        <dbReference type="Proteomes" id="UP000233551"/>
    </source>
</evidence>
<reference evidence="1 2" key="1">
    <citation type="submission" date="2017-11" db="EMBL/GenBank/DDBJ databases">
        <title>De-novo sequencing of pomegranate (Punica granatum L.) genome.</title>
        <authorList>
            <person name="Akparov Z."/>
            <person name="Amiraslanov A."/>
            <person name="Hajiyeva S."/>
            <person name="Abbasov M."/>
            <person name="Kaur K."/>
            <person name="Hamwieh A."/>
            <person name="Solovyev V."/>
            <person name="Salamov A."/>
            <person name="Braich B."/>
            <person name="Kosarev P."/>
            <person name="Mahmoud A."/>
            <person name="Hajiyev E."/>
            <person name="Babayeva S."/>
            <person name="Izzatullayeva V."/>
            <person name="Mammadov A."/>
            <person name="Mammadov A."/>
            <person name="Sharifova S."/>
            <person name="Ojaghi J."/>
            <person name="Eynullazada K."/>
            <person name="Bayramov B."/>
            <person name="Abdulazimova A."/>
            <person name="Shahmuradov I."/>
        </authorList>
    </citation>
    <scope>NUCLEOTIDE SEQUENCE [LARGE SCALE GENOMIC DNA]</scope>
    <source>
        <strain evidence="2">cv. AG2017</strain>
        <tissue evidence="1">Leaf</tissue>
    </source>
</reference>
<dbReference type="EMBL" id="PGOL01004745">
    <property type="protein sequence ID" value="PKI36652.1"/>
    <property type="molecule type" value="Genomic_DNA"/>
</dbReference>
<organism evidence="1 2">
    <name type="scientific">Punica granatum</name>
    <name type="common">Pomegranate</name>
    <dbReference type="NCBI Taxonomy" id="22663"/>
    <lineage>
        <taxon>Eukaryota</taxon>
        <taxon>Viridiplantae</taxon>
        <taxon>Streptophyta</taxon>
        <taxon>Embryophyta</taxon>
        <taxon>Tracheophyta</taxon>
        <taxon>Spermatophyta</taxon>
        <taxon>Magnoliopsida</taxon>
        <taxon>eudicotyledons</taxon>
        <taxon>Gunneridae</taxon>
        <taxon>Pentapetalae</taxon>
        <taxon>rosids</taxon>
        <taxon>malvids</taxon>
        <taxon>Myrtales</taxon>
        <taxon>Lythraceae</taxon>
        <taxon>Punica</taxon>
    </lineage>
</organism>
<name>A0A2I0HY75_PUNGR</name>
<sequence length="136" mass="14816">MATSGRTSTKETQCTSLVEVVLARASTGNAPVYVTCRGCASASFNRGCPSSVATTEGRWDPFCCWRCDHGHTKRCVSEHAVTLSVKKKLALVSLAWEGRSALDPRLALPWRKGEGRRWPASEGWHDSPIVRGGWLG</sequence>
<keyword evidence="2" id="KW-1185">Reference proteome</keyword>
<gene>
    <name evidence="1" type="ORF">CRG98_042957</name>
</gene>
<accession>A0A2I0HY75</accession>